<gene>
    <name evidence="9" type="ORF">SAMN05444401_2441</name>
</gene>
<dbReference type="InterPro" id="IPR035906">
    <property type="entry name" value="MetI-like_sf"/>
</dbReference>
<keyword evidence="5 7" id="KW-1133">Transmembrane helix</keyword>
<comment type="subcellular location">
    <subcellularLocation>
        <location evidence="1 7">Cell membrane</location>
        <topology evidence="1 7">Multi-pass membrane protein</topology>
    </subcellularLocation>
</comment>
<dbReference type="Gene3D" id="1.20.58.370">
    <property type="entry name" value="MalF N-terminal region-like"/>
    <property type="match status" value="1"/>
</dbReference>
<evidence type="ECO:0000256" key="7">
    <source>
        <dbReference type="RuleBase" id="RU363032"/>
    </source>
</evidence>
<protein>
    <submittedName>
        <fullName evidence="9">Carbohydrate ABC transporter membrane protein 1, CUT1 family</fullName>
    </submittedName>
</protein>
<evidence type="ECO:0000256" key="1">
    <source>
        <dbReference type="ARBA" id="ARBA00004651"/>
    </source>
</evidence>
<dbReference type="RefSeq" id="WP_073006860.1">
    <property type="nucleotide sequence ID" value="NZ_FQZO01000003.1"/>
</dbReference>
<evidence type="ECO:0000256" key="2">
    <source>
        <dbReference type="ARBA" id="ARBA00022448"/>
    </source>
</evidence>
<evidence type="ECO:0000256" key="4">
    <source>
        <dbReference type="ARBA" id="ARBA00022692"/>
    </source>
</evidence>
<keyword evidence="2 7" id="KW-0813">Transport</keyword>
<accession>A0A1M6HAA7</accession>
<sequence>MKKASGNAIGVNYKMESFWHKNKVPYLFLLPTVLYLIIFQLYPLLESLRLSFTNLSLLIPGSGKFVWLDNYKKLLVQDKDFWNILFNTFFWVIASTVLQYLLSIPAALVLNQKLKLRPLWRGLTMVPWVTPTVIMGLIWKWMYDGDYGLINYYLNTHISWLGSEWTVWPSLLLSSTWKGLPYAIIMVLAGLQGIPGSLYEAAYIDGSSDFQAFRKITMPMLKPVLMVSVMISIVMTWTKFEMIWVLTAGGPGVKTSILPTYIYTKAFQYFDFGEGSAVAVLAMIMMMIFIMIYVKAVKKIGGDDI</sequence>
<dbReference type="OrthoDB" id="9761387at2"/>
<dbReference type="PANTHER" id="PTHR43005">
    <property type="entry name" value="BLR7065 PROTEIN"/>
    <property type="match status" value="1"/>
</dbReference>
<keyword evidence="10" id="KW-1185">Reference proteome</keyword>
<dbReference type="GO" id="GO:0005886">
    <property type="term" value="C:plasma membrane"/>
    <property type="evidence" value="ECO:0007669"/>
    <property type="project" value="UniProtKB-SubCell"/>
</dbReference>
<dbReference type="PANTHER" id="PTHR43005:SF1">
    <property type="entry name" value="SPERMIDINE_PUTRESCINE TRANSPORT SYSTEM PERMEASE PROTEIN"/>
    <property type="match status" value="1"/>
</dbReference>
<feature type="domain" description="ABC transmembrane type-1" evidence="8">
    <location>
        <begin position="85"/>
        <end position="293"/>
    </location>
</feature>
<dbReference type="CDD" id="cd06261">
    <property type="entry name" value="TM_PBP2"/>
    <property type="match status" value="1"/>
</dbReference>
<feature type="transmembrane region" description="Helical" evidence="7">
    <location>
        <begin position="24"/>
        <end position="45"/>
    </location>
</feature>
<feature type="transmembrane region" description="Helical" evidence="7">
    <location>
        <begin position="179"/>
        <end position="199"/>
    </location>
</feature>
<dbReference type="PROSITE" id="PS50928">
    <property type="entry name" value="ABC_TM1"/>
    <property type="match status" value="1"/>
</dbReference>
<feature type="transmembrane region" description="Helical" evidence="7">
    <location>
        <begin position="275"/>
        <end position="294"/>
    </location>
</feature>
<organism evidence="9 10">
    <name type="scientific">Clostridium amylolyticum</name>
    <dbReference type="NCBI Taxonomy" id="1121298"/>
    <lineage>
        <taxon>Bacteria</taxon>
        <taxon>Bacillati</taxon>
        <taxon>Bacillota</taxon>
        <taxon>Clostridia</taxon>
        <taxon>Eubacteriales</taxon>
        <taxon>Clostridiaceae</taxon>
        <taxon>Clostridium</taxon>
    </lineage>
</organism>
<dbReference type="Gene3D" id="1.10.3720.10">
    <property type="entry name" value="MetI-like"/>
    <property type="match status" value="1"/>
</dbReference>
<proteinExistence type="inferred from homology"/>
<dbReference type="AlphaFoldDB" id="A0A1M6HAA7"/>
<keyword evidence="6 7" id="KW-0472">Membrane</keyword>
<evidence type="ECO:0000256" key="6">
    <source>
        <dbReference type="ARBA" id="ARBA00023136"/>
    </source>
</evidence>
<name>A0A1M6HAA7_9CLOT</name>
<dbReference type="Pfam" id="PF00528">
    <property type="entry name" value="BPD_transp_1"/>
    <property type="match status" value="1"/>
</dbReference>
<evidence type="ECO:0000313" key="9">
    <source>
        <dbReference type="EMBL" id="SHJ19096.1"/>
    </source>
</evidence>
<dbReference type="SUPFAM" id="SSF160964">
    <property type="entry name" value="MalF N-terminal region-like"/>
    <property type="match status" value="1"/>
</dbReference>
<keyword evidence="3" id="KW-1003">Cell membrane</keyword>
<dbReference type="Proteomes" id="UP000184080">
    <property type="component" value="Unassembled WGS sequence"/>
</dbReference>
<keyword evidence="4 7" id="KW-0812">Transmembrane</keyword>
<dbReference type="InterPro" id="IPR000515">
    <property type="entry name" value="MetI-like"/>
</dbReference>
<feature type="transmembrane region" description="Helical" evidence="7">
    <location>
        <begin position="122"/>
        <end position="142"/>
    </location>
</feature>
<comment type="similarity">
    <text evidence="7">Belongs to the binding-protein-dependent transport system permease family.</text>
</comment>
<evidence type="ECO:0000256" key="3">
    <source>
        <dbReference type="ARBA" id="ARBA00022475"/>
    </source>
</evidence>
<dbReference type="SUPFAM" id="SSF161098">
    <property type="entry name" value="MetI-like"/>
    <property type="match status" value="1"/>
</dbReference>
<dbReference type="EMBL" id="FQZO01000003">
    <property type="protein sequence ID" value="SHJ19096.1"/>
    <property type="molecule type" value="Genomic_DNA"/>
</dbReference>
<dbReference type="InterPro" id="IPR035277">
    <property type="entry name" value="MalF_N"/>
</dbReference>
<reference evidence="9 10" key="1">
    <citation type="submission" date="2016-11" db="EMBL/GenBank/DDBJ databases">
        <authorList>
            <person name="Jaros S."/>
            <person name="Januszkiewicz K."/>
            <person name="Wedrychowicz H."/>
        </authorList>
    </citation>
    <scope>NUCLEOTIDE SEQUENCE [LARGE SCALE GENOMIC DNA]</scope>
    <source>
        <strain evidence="9 10">DSM 21864</strain>
    </source>
</reference>
<feature type="transmembrane region" description="Helical" evidence="7">
    <location>
        <begin position="220"/>
        <end position="238"/>
    </location>
</feature>
<evidence type="ECO:0000259" key="8">
    <source>
        <dbReference type="PROSITE" id="PS50928"/>
    </source>
</evidence>
<dbReference type="GO" id="GO:0055085">
    <property type="term" value="P:transmembrane transport"/>
    <property type="evidence" value="ECO:0007669"/>
    <property type="project" value="InterPro"/>
</dbReference>
<evidence type="ECO:0000256" key="5">
    <source>
        <dbReference type="ARBA" id="ARBA00022989"/>
    </source>
</evidence>
<feature type="transmembrane region" description="Helical" evidence="7">
    <location>
        <begin position="89"/>
        <end position="110"/>
    </location>
</feature>
<evidence type="ECO:0000313" key="10">
    <source>
        <dbReference type="Proteomes" id="UP000184080"/>
    </source>
</evidence>
<dbReference type="STRING" id="1121298.SAMN05444401_2441"/>